<sequence length="107" mass="12616">MSVNKVILLGYVGSDPELRYPEKDRAIAYLSLATNELRGNTRTEVTEWHYLVFGGQNATLVERYVRKGTQLYVEGYLRSREYEDRMKIVRRRTEIIVDKFEILGRKI</sequence>
<accession>A0AC61REG1</accession>
<comment type="caution">
    <text evidence="1">The sequence shown here is derived from an EMBL/GenBank/DDBJ whole genome shotgun (WGS) entry which is preliminary data.</text>
</comment>
<dbReference type="EMBL" id="SRYB01000030">
    <property type="protein sequence ID" value="TGY77094.1"/>
    <property type="molecule type" value="Genomic_DNA"/>
</dbReference>
<keyword evidence="2" id="KW-1185">Reference proteome</keyword>
<reference evidence="1" key="1">
    <citation type="submission" date="2019-04" db="EMBL/GenBank/DDBJ databases">
        <title>Microbes associate with the intestines of laboratory mice.</title>
        <authorList>
            <person name="Navarre W."/>
            <person name="Wong E."/>
            <person name="Huang K."/>
            <person name="Tropini C."/>
            <person name="Ng K."/>
            <person name="Yu B."/>
        </authorList>
    </citation>
    <scope>NUCLEOTIDE SEQUENCE</scope>
    <source>
        <strain evidence="1">NM04_E33</strain>
    </source>
</reference>
<evidence type="ECO:0000313" key="1">
    <source>
        <dbReference type="EMBL" id="TGY77094.1"/>
    </source>
</evidence>
<name>A0AC61REG1_9BACT</name>
<evidence type="ECO:0000313" key="2">
    <source>
        <dbReference type="Proteomes" id="UP000306319"/>
    </source>
</evidence>
<gene>
    <name evidence="1" type="primary">ssb</name>
    <name evidence="1" type="ORF">E5331_15965</name>
</gene>
<organism evidence="1 2">
    <name type="scientific">Lepagella muris</name>
    <dbReference type="NCBI Taxonomy" id="3032870"/>
    <lineage>
        <taxon>Bacteria</taxon>
        <taxon>Pseudomonadati</taxon>
        <taxon>Bacteroidota</taxon>
        <taxon>Bacteroidia</taxon>
        <taxon>Bacteroidales</taxon>
        <taxon>Muribaculaceae</taxon>
        <taxon>Lepagella</taxon>
    </lineage>
</organism>
<proteinExistence type="predicted"/>
<keyword evidence="1" id="KW-0238">DNA-binding</keyword>
<protein>
    <submittedName>
        <fullName evidence="1">Single-stranded DNA-binding protein</fullName>
    </submittedName>
</protein>
<dbReference type="Proteomes" id="UP000306319">
    <property type="component" value="Unassembled WGS sequence"/>
</dbReference>